<evidence type="ECO:0000313" key="2">
    <source>
        <dbReference type="EMBL" id="KAJ7700319.1"/>
    </source>
</evidence>
<feature type="region of interest" description="Disordered" evidence="1">
    <location>
        <begin position="55"/>
        <end position="92"/>
    </location>
</feature>
<keyword evidence="3" id="KW-1185">Reference proteome</keyword>
<organism evidence="2 3">
    <name type="scientific">Mycena rosella</name>
    <name type="common">Pink bonnet</name>
    <name type="synonym">Agaricus rosellus</name>
    <dbReference type="NCBI Taxonomy" id="1033263"/>
    <lineage>
        <taxon>Eukaryota</taxon>
        <taxon>Fungi</taxon>
        <taxon>Dikarya</taxon>
        <taxon>Basidiomycota</taxon>
        <taxon>Agaricomycotina</taxon>
        <taxon>Agaricomycetes</taxon>
        <taxon>Agaricomycetidae</taxon>
        <taxon>Agaricales</taxon>
        <taxon>Marasmiineae</taxon>
        <taxon>Mycenaceae</taxon>
        <taxon>Mycena</taxon>
    </lineage>
</organism>
<sequence>MKKRKMSRFGSTGFLERSVSEVWELMEKPLAGYPNARTILSPHLKLAYDHRCVRSTTTRPPSVPASTTTPPPSTCSKHSDAPTNTSTSSKTNLSHRSIPYLSWHIAATTYRTHFGYIPRLILKFPPERRLDFHLFMIFRALPATYFSVECCSITLPTTADAPAACSAVPAILLDMSMGTTSQEPSLIATLYGRRWNFASIFRLPANDLTRSPPNPAAAAAWSATFQNLIQFQAAATEGATHLPIHLRAAPKVLTVFFKLAAPQVLAYPTRSIPAPTLTNSSPRRHAVAAAIFAPTSRHHLAGITFGAHAIDSARSAAINHPTAITHLSCAIKRDKTSMQKARIKIYFIVADAVHCYAPKLAAPPTPTGPNSFQPRSPHPPESISIFSRLVLPFCYQYFNLFYCHHLTFSLSHRTSIKPLATVPRHLRQPDHTAINYPRFNSTELSTFILKTVFAQFAPHCSSSFLAHLERNAASLMRQSLLNFEIISRNSSRHARGIPPTHPTFPAFRLPAPDSTLPPPLFFFNPTRPRHPLPPLRRTSGDGFRTFGTECEERTPGKTHQSGIATNTHKEADLASLGSWLLFWDARMSGSGLGVVFEPVAVAAQ</sequence>
<dbReference type="EMBL" id="JARKIE010000020">
    <property type="protein sequence ID" value="KAJ7700319.1"/>
    <property type="molecule type" value="Genomic_DNA"/>
</dbReference>
<name>A0AAD7DUV1_MYCRO</name>
<reference evidence="2" key="1">
    <citation type="submission" date="2023-03" db="EMBL/GenBank/DDBJ databases">
        <title>Massive genome expansion in bonnet fungi (Mycena s.s.) driven by repeated elements and novel gene families across ecological guilds.</title>
        <authorList>
            <consortium name="Lawrence Berkeley National Laboratory"/>
            <person name="Harder C.B."/>
            <person name="Miyauchi S."/>
            <person name="Viragh M."/>
            <person name="Kuo A."/>
            <person name="Thoen E."/>
            <person name="Andreopoulos B."/>
            <person name="Lu D."/>
            <person name="Skrede I."/>
            <person name="Drula E."/>
            <person name="Henrissat B."/>
            <person name="Morin E."/>
            <person name="Kohler A."/>
            <person name="Barry K."/>
            <person name="LaButti K."/>
            <person name="Morin E."/>
            <person name="Salamov A."/>
            <person name="Lipzen A."/>
            <person name="Mereny Z."/>
            <person name="Hegedus B."/>
            <person name="Baldrian P."/>
            <person name="Stursova M."/>
            <person name="Weitz H."/>
            <person name="Taylor A."/>
            <person name="Grigoriev I.V."/>
            <person name="Nagy L.G."/>
            <person name="Martin F."/>
            <person name="Kauserud H."/>
        </authorList>
    </citation>
    <scope>NUCLEOTIDE SEQUENCE</scope>
    <source>
        <strain evidence="2">CBHHK067</strain>
    </source>
</reference>
<gene>
    <name evidence="2" type="ORF">B0H17DRAFT_1128741</name>
</gene>
<proteinExistence type="predicted"/>
<accession>A0AAD7DUV1</accession>
<dbReference type="Proteomes" id="UP001221757">
    <property type="component" value="Unassembled WGS sequence"/>
</dbReference>
<evidence type="ECO:0000313" key="3">
    <source>
        <dbReference type="Proteomes" id="UP001221757"/>
    </source>
</evidence>
<evidence type="ECO:0000256" key="1">
    <source>
        <dbReference type="SAM" id="MobiDB-lite"/>
    </source>
</evidence>
<dbReference type="AlphaFoldDB" id="A0AAD7DUV1"/>
<comment type="caution">
    <text evidence="2">The sequence shown here is derived from an EMBL/GenBank/DDBJ whole genome shotgun (WGS) entry which is preliminary data.</text>
</comment>
<protein>
    <submittedName>
        <fullName evidence="2">Uncharacterized protein</fullName>
    </submittedName>
</protein>
<feature type="compositionally biased region" description="Low complexity" evidence="1">
    <location>
        <begin position="55"/>
        <end position="68"/>
    </location>
</feature>
<feature type="compositionally biased region" description="Low complexity" evidence="1">
    <location>
        <begin position="83"/>
        <end position="92"/>
    </location>
</feature>